<reference evidence="1 2" key="1">
    <citation type="journal article" date="2011" name="J. Bacteriol.">
        <title>Complete genome sequence of Burkholderia rhizoxinica, an endosymbiont of Rhizopus microsporus.</title>
        <authorList>
            <person name="Lackner G."/>
            <person name="Moebius N."/>
            <person name="Partida-Martinez L."/>
            <person name="Hertweck C."/>
        </authorList>
    </citation>
    <scope>NUCLEOTIDE SEQUENCE [LARGE SCALE GENOMIC DNA]</scope>
    <source>
        <strain evidence="2">DSM 19002 / CIP 109453 / HKI 454</strain>
    </source>
</reference>
<dbReference type="STRING" id="882378.RBRH_02032"/>
<dbReference type="HOGENOM" id="CLU_3213604_0_0_4"/>
<dbReference type="Proteomes" id="UP000007437">
    <property type="component" value="Chromosome"/>
</dbReference>
<proteinExistence type="predicted"/>
<dbReference type="AlphaFoldDB" id="E5AL56"/>
<protein>
    <submittedName>
        <fullName evidence="1">Uncharacterized protein</fullName>
    </submittedName>
</protein>
<dbReference type="EMBL" id="FR687359">
    <property type="protein sequence ID" value="CBW76013.1"/>
    <property type="molecule type" value="Genomic_DNA"/>
</dbReference>
<gene>
    <name evidence="1" type="ordered locus">RBRH_02032</name>
</gene>
<evidence type="ECO:0000313" key="1">
    <source>
        <dbReference type="EMBL" id="CBW76013.1"/>
    </source>
</evidence>
<evidence type="ECO:0000313" key="2">
    <source>
        <dbReference type="Proteomes" id="UP000007437"/>
    </source>
</evidence>
<dbReference type="KEGG" id="brh:RBRH_02032"/>
<name>E5AL56_MYCRK</name>
<sequence>MRAWHGLPLCLTNIQPAEKEDDMERSDRIARLVRRTCKWADEGS</sequence>
<organism evidence="1 2">
    <name type="scientific">Mycetohabitans rhizoxinica (strain DSM 19002 / CIP 109453 / HKI 454)</name>
    <name type="common">Paraburkholderia rhizoxinica</name>
    <dbReference type="NCBI Taxonomy" id="882378"/>
    <lineage>
        <taxon>Bacteria</taxon>
        <taxon>Pseudomonadati</taxon>
        <taxon>Pseudomonadota</taxon>
        <taxon>Betaproteobacteria</taxon>
        <taxon>Burkholderiales</taxon>
        <taxon>Burkholderiaceae</taxon>
        <taxon>Mycetohabitans</taxon>
    </lineage>
</organism>
<accession>E5AL56</accession>